<sequence length="274" mass="32598">MLEIIYRIYEVADPKTAEENRKRSEEFGLYSSVSKTENTEIVMDCLVCESREAFKDLIREQYGNNIVFRYSKKLKAGDLYCVIIGEHCYNTERYFNKITFKCDCCNAQISTYYGKPICFSDYEMKNLLYNISDFASKRFCSHHCKQEYYEKTKRTLSLNDDNEFYIDKDMFSNNEINGYIYKITKKSTGEFYIGKTVNAPIFRWGQHLKSERFHISDIKDYIFETIEIVSKSDNILEREKYWIQKCYKEKPHKSLNIMCTANVDISEDNQLSLF</sequence>
<dbReference type="SUPFAM" id="SSF82771">
    <property type="entry name" value="GIY-YIG endonuclease"/>
    <property type="match status" value="1"/>
</dbReference>
<dbReference type="Proteomes" id="UP001056693">
    <property type="component" value="Unassembled WGS sequence"/>
</dbReference>
<organism evidence="2 3">
    <name type="scientific">Ruminococcus bromii</name>
    <dbReference type="NCBI Taxonomy" id="40518"/>
    <lineage>
        <taxon>Bacteria</taxon>
        <taxon>Bacillati</taxon>
        <taxon>Bacillota</taxon>
        <taxon>Clostridia</taxon>
        <taxon>Eubacteriales</taxon>
        <taxon>Oscillospiraceae</taxon>
        <taxon>Ruminococcus</taxon>
    </lineage>
</organism>
<dbReference type="RefSeq" id="WP_249376253.1">
    <property type="nucleotide sequence ID" value="NZ_SNUZ01000007.1"/>
</dbReference>
<dbReference type="InterPro" id="IPR000305">
    <property type="entry name" value="GIY-YIG_endonuc"/>
</dbReference>
<evidence type="ECO:0000259" key="1">
    <source>
        <dbReference type="PROSITE" id="PS50164"/>
    </source>
</evidence>
<accession>A0ABT0NG82</accession>
<keyword evidence="3" id="KW-1185">Reference proteome</keyword>
<dbReference type="PROSITE" id="PS50164">
    <property type="entry name" value="GIY_YIG"/>
    <property type="match status" value="1"/>
</dbReference>
<dbReference type="EMBL" id="SNUZ01000007">
    <property type="protein sequence ID" value="MCL3787270.1"/>
    <property type="molecule type" value="Genomic_DNA"/>
</dbReference>
<name>A0ABT0NG82_9FIRM</name>
<evidence type="ECO:0000313" key="2">
    <source>
        <dbReference type="EMBL" id="MCL3787270.1"/>
    </source>
</evidence>
<protein>
    <recommendedName>
        <fullName evidence="1">GIY-YIG domain-containing protein</fullName>
    </recommendedName>
</protein>
<dbReference type="InterPro" id="IPR035901">
    <property type="entry name" value="GIY-YIG_endonuc_sf"/>
</dbReference>
<evidence type="ECO:0000313" key="3">
    <source>
        <dbReference type="Proteomes" id="UP001056693"/>
    </source>
</evidence>
<gene>
    <name evidence="2" type="ORF">E2N93_04425</name>
</gene>
<proteinExistence type="predicted"/>
<reference evidence="2 3" key="1">
    <citation type="submission" date="2019-03" db="EMBL/GenBank/DDBJ databases">
        <authorList>
            <person name="Molinero N."/>
            <person name="Sanchez B."/>
            <person name="Walker A."/>
            <person name="Duncan S."/>
            <person name="Delgado S."/>
            <person name="Margolles A."/>
        </authorList>
    </citation>
    <scope>NUCLEOTIDE SEQUENCE [LARGE SCALE GENOMIC DNA]</scope>
    <source>
        <strain evidence="2 3">IPLA60002</strain>
    </source>
</reference>
<feature type="domain" description="GIY-YIG" evidence="1">
    <location>
        <begin position="176"/>
        <end position="255"/>
    </location>
</feature>
<comment type="caution">
    <text evidence="2">The sequence shown here is derived from an EMBL/GenBank/DDBJ whole genome shotgun (WGS) entry which is preliminary data.</text>
</comment>
<dbReference type="SMART" id="SM00465">
    <property type="entry name" value="GIYc"/>
    <property type="match status" value="1"/>
</dbReference>
<dbReference type="Gene3D" id="3.40.1440.10">
    <property type="entry name" value="GIY-YIG endonuclease"/>
    <property type="match status" value="1"/>
</dbReference>
<dbReference type="Pfam" id="PF01541">
    <property type="entry name" value="GIY-YIG"/>
    <property type="match status" value="1"/>
</dbReference>